<comment type="caution">
    <text evidence="1">The sequence shown here is derived from an EMBL/GenBank/DDBJ whole genome shotgun (WGS) entry which is preliminary data.</text>
</comment>
<keyword evidence="2" id="KW-1185">Reference proteome</keyword>
<name>A0ABT3CR55_9BACT</name>
<dbReference type="EMBL" id="JAOYOD010000001">
    <property type="protein sequence ID" value="MCV9385753.1"/>
    <property type="molecule type" value="Genomic_DNA"/>
</dbReference>
<protein>
    <recommendedName>
        <fullName evidence="3">Tetratricopeptide repeat-containing protein</fullName>
    </recommendedName>
</protein>
<evidence type="ECO:0000313" key="2">
    <source>
        <dbReference type="Proteomes" id="UP001300692"/>
    </source>
</evidence>
<gene>
    <name evidence="1" type="ORF">N7U62_03720</name>
</gene>
<dbReference type="Proteomes" id="UP001300692">
    <property type="component" value="Unassembled WGS sequence"/>
</dbReference>
<proteinExistence type="predicted"/>
<sequence length="305" mass="33679">MRTKLIFSTLLIFFLVNTSFGQGFVFRVLASKGANQVKKVNGETVPLKTGATLVSGDELIAASGAYIGLMHKTGRTIEVRNPGVTKITDLESKLAKSQNDVANKYAQFVMNRMSDDDNVNSNYRQNMKATGAAERATGAGALKVMLPSSVDILNPEAIIRWTEAPEVENASYVVSIKNIFDEEIYKAETNSTSMAINFDNENLSNERLVILSVKVKDQGDIVSSDYGIKRISAEDASSINENLEELKAQVPDNSALNKLIYASFYEENDLLLDALTQYEEAIEMSPEVDDFKVLYDDFLIKNGLQ</sequence>
<dbReference type="RefSeq" id="WP_264136536.1">
    <property type="nucleotide sequence ID" value="NZ_JAOYOD010000001.1"/>
</dbReference>
<organism evidence="1 2">
    <name type="scientific">Reichenbachiella ulvae</name>
    <dbReference type="NCBI Taxonomy" id="2980104"/>
    <lineage>
        <taxon>Bacteria</taxon>
        <taxon>Pseudomonadati</taxon>
        <taxon>Bacteroidota</taxon>
        <taxon>Cytophagia</taxon>
        <taxon>Cytophagales</taxon>
        <taxon>Reichenbachiellaceae</taxon>
        <taxon>Reichenbachiella</taxon>
    </lineage>
</organism>
<accession>A0ABT3CR55</accession>
<evidence type="ECO:0000313" key="1">
    <source>
        <dbReference type="EMBL" id="MCV9385753.1"/>
    </source>
</evidence>
<reference evidence="1 2" key="1">
    <citation type="submission" date="2022-10" db="EMBL/GenBank/DDBJ databases">
        <title>Comparative genomics and taxonomic characterization of three novel marine species of genus Reichenbachiella exhibiting antioxidant and polysaccharide degradation activities.</title>
        <authorList>
            <person name="Muhammad N."/>
            <person name="Lee Y.-J."/>
            <person name="Ko J."/>
            <person name="Kim S.-G."/>
        </authorList>
    </citation>
    <scope>NUCLEOTIDE SEQUENCE [LARGE SCALE GENOMIC DNA]</scope>
    <source>
        <strain evidence="1 2">ABR2-5</strain>
    </source>
</reference>
<evidence type="ECO:0008006" key="3">
    <source>
        <dbReference type="Google" id="ProtNLM"/>
    </source>
</evidence>